<keyword evidence="3" id="KW-1185">Reference proteome</keyword>
<reference evidence="2 3" key="1">
    <citation type="journal article" date="2013" name="Genome Announc.">
        <title>Draft Genome Sequence of the Moderately Halophilic Bacterium Marinobacter lipolyticus Strain SM19.</title>
        <authorList>
            <person name="Papke R.T."/>
            <person name="de la Haba R.R."/>
            <person name="Infante-Dominguez C."/>
            <person name="Perez D."/>
            <person name="Sanchez-Porro C."/>
            <person name="Lapierre P."/>
            <person name="Ventosa A."/>
        </authorList>
    </citation>
    <scope>NUCLEOTIDE SEQUENCE [LARGE SCALE GENOMIC DNA]</scope>
    <source>
        <strain evidence="2 3">SM19</strain>
    </source>
</reference>
<evidence type="ECO:0000313" key="3">
    <source>
        <dbReference type="Proteomes" id="UP000016540"/>
    </source>
</evidence>
<sequence>MEIRGVIEYVPREWLDSTDGKLNFFVIAELAFIEPTERAVTLDQISGRMWPLVYDDSQLHLVREGPWLIQLDLDRLKQASISSLAGACQAWIAAYSEGEHLSRQLAPALCCISPEQEMCLLRFYCPEIIKILKDQVECAWFDELFANLVSWNYKLENGEFRTIFEFPLTTKSDNSDGWTLEVDGDLWRELVGNPEIDVLISSLTKETPEVFCGLSGGVKRQRVLDCLNRADELGIVTVGDRRVYVYLEMAAGNEETASAEVKELAERAVSMQKPLVELLDGLVEQGSI</sequence>
<organism evidence="2 3">
    <name type="scientific">Marinobacter lipolyticus SM19</name>
    <dbReference type="NCBI Taxonomy" id="1318628"/>
    <lineage>
        <taxon>Bacteria</taxon>
        <taxon>Pseudomonadati</taxon>
        <taxon>Pseudomonadota</taxon>
        <taxon>Gammaproteobacteria</taxon>
        <taxon>Pseudomonadales</taxon>
        <taxon>Marinobacteraceae</taxon>
        <taxon>Marinobacter</taxon>
    </lineage>
</organism>
<dbReference type="Pfam" id="PF13503">
    <property type="entry name" value="DUF4123"/>
    <property type="match status" value="1"/>
</dbReference>
<dbReference type="PATRIC" id="fig|1318628.3.peg.3332"/>
<dbReference type="HOGENOM" id="CLU_968978_0_0_6"/>
<dbReference type="InterPro" id="IPR025391">
    <property type="entry name" value="DUF4123"/>
</dbReference>
<accession>R8AWS3</accession>
<gene>
    <name evidence="2" type="ORF">MARLIPOL_16679</name>
</gene>
<protein>
    <recommendedName>
        <fullName evidence="1">DUF4123 domain-containing protein</fullName>
    </recommendedName>
</protein>
<feature type="domain" description="DUF4123" evidence="1">
    <location>
        <begin position="48"/>
        <end position="132"/>
    </location>
</feature>
<name>R8AWS3_9GAMM</name>
<dbReference type="AlphaFoldDB" id="R8AWS3"/>
<dbReference type="STRING" id="1318628.MARLIPOL_16679"/>
<proteinExistence type="predicted"/>
<comment type="caution">
    <text evidence="2">The sequence shown here is derived from an EMBL/GenBank/DDBJ whole genome shotgun (WGS) entry which is preliminary data.</text>
</comment>
<evidence type="ECO:0000313" key="2">
    <source>
        <dbReference type="EMBL" id="EON90774.1"/>
    </source>
</evidence>
<dbReference type="eggNOG" id="ENOG503040G">
    <property type="taxonomic scope" value="Bacteria"/>
</dbReference>
<dbReference type="EMBL" id="ASAD01000022">
    <property type="protein sequence ID" value="EON90774.1"/>
    <property type="molecule type" value="Genomic_DNA"/>
</dbReference>
<evidence type="ECO:0000259" key="1">
    <source>
        <dbReference type="Pfam" id="PF13503"/>
    </source>
</evidence>
<dbReference type="Proteomes" id="UP000016540">
    <property type="component" value="Unassembled WGS sequence"/>
</dbReference>